<dbReference type="Proteomes" id="UP000008281">
    <property type="component" value="Unassembled WGS sequence"/>
</dbReference>
<dbReference type="HOGENOM" id="CLU_937637_0_0_1"/>
<dbReference type="EMBL" id="DS268558">
    <property type="protein sequence ID" value="EFO89537.1"/>
    <property type="molecule type" value="Genomic_DNA"/>
</dbReference>
<dbReference type="PANTHER" id="PTHR31379">
    <property type="entry name" value="F-BOX C PROTEIN-RELATED-RELATED"/>
    <property type="match status" value="1"/>
</dbReference>
<evidence type="ECO:0000313" key="2">
    <source>
        <dbReference type="Proteomes" id="UP000008281"/>
    </source>
</evidence>
<reference evidence="1" key="1">
    <citation type="submission" date="2007-07" db="EMBL/GenBank/DDBJ databases">
        <title>PCAP assembly of the Caenorhabditis remanei genome.</title>
        <authorList>
            <consortium name="The Caenorhabditis remanei Sequencing Consortium"/>
            <person name="Wilson R.K."/>
        </authorList>
    </citation>
    <scope>NUCLEOTIDE SEQUENCE [LARGE SCALE GENOMIC DNA]</scope>
    <source>
        <strain evidence="1">PB4641</strain>
    </source>
</reference>
<proteinExistence type="predicted"/>
<dbReference type="Pfam" id="PF12078">
    <property type="entry name" value="DUF3557"/>
    <property type="match status" value="1"/>
</dbReference>
<gene>
    <name evidence="1" type="ORF">CRE_22612</name>
</gene>
<evidence type="ECO:0000313" key="1">
    <source>
        <dbReference type="EMBL" id="EFO89537.1"/>
    </source>
</evidence>
<sequence>MNAATPTPLSYLSIKCVLSHIDASLRLHLSSVCPAIKSVDKVVPLKISVLTFKPLEMHIDGTKYIIDVIRHLTDSKTFENVEEEFVDFWNSYEKNITADDIAIDTRGTRNPRQNFNELVAEQIRLRKEIERLQREKNFFSNSLIFTTQAVSASEAIRRLELQYHTVCERLSKFIPPPHMDYLRLSVYSEPNRTEYLESNKSAYEAMKYLIRKLIGDRKSTQIKTLNVHPSSLIVLPPQLNIKVKDFRLSTNSSAVFKSLRPIFDSSIQLQSNGSEWEIVEVCQWQKTFMFVSLYRAV</sequence>
<accession>E3N8P8</accession>
<dbReference type="AlphaFoldDB" id="E3N8P8"/>
<name>E3N8P8_CAERE</name>
<dbReference type="PANTHER" id="PTHR31379:SF1">
    <property type="entry name" value="F-BOX C PROTEIN-RELATED"/>
    <property type="match status" value="1"/>
</dbReference>
<dbReference type="InterPro" id="IPR021942">
    <property type="entry name" value="DUF3557"/>
</dbReference>
<keyword evidence="2" id="KW-1185">Reference proteome</keyword>
<protein>
    <submittedName>
        <fullName evidence="1">Uncharacterized protein</fullName>
    </submittedName>
</protein>
<organism evidence="2">
    <name type="scientific">Caenorhabditis remanei</name>
    <name type="common">Caenorhabditis vulgaris</name>
    <dbReference type="NCBI Taxonomy" id="31234"/>
    <lineage>
        <taxon>Eukaryota</taxon>
        <taxon>Metazoa</taxon>
        <taxon>Ecdysozoa</taxon>
        <taxon>Nematoda</taxon>
        <taxon>Chromadorea</taxon>
        <taxon>Rhabditida</taxon>
        <taxon>Rhabditina</taxon>
        <taxon>Rhabditomorpha</taxon>
        <taxon>Rhabditoidea</taxon>
        <taxon>Rhabditidae</taxon>
        <taxon>Peloderinae</taxon>
        <taxon>Caenorhabditis</taxon>
    </lineage>
</organism>